<proteinExistence type="inferred from homology"/>
<dbReference type="Pfam" id="PF04073">
    <property type="entry name" value="tRNA_edit"/>
    <property type="match status" value="1"/>
</dbReference>
<keyword evidence="7" id="KW-1185">Reference proteome</keyword>
<dbReference type="GO" id="GO:0016829">
    <property type="term" value="F:lyase activity"/>
    <property type="evidence" value="ECO:0007669"/>
    <property type="project" value="UniProtKB-KW"/>
</dbReference>
<dbReference type="PANTHER" id="PTHR30411:SF0">
    <property type="entry name" value="CYS-TRNA(PRO)_CYS-TRNA(CYS) DEACYLASE YBAK"/>
    <property type="match status" value="1"/>
</dbReference>
<feature type="domain" description="YbaK/aminoacyl-tRNA synthetase-associated" evidence="5">
    <location>
        <begin position="32"/>
        <end position="142"/>
    </location>
</feature>
<dbReference type="GO" id="GO:0002161">
    <property type="term" value="F:aminoacyl-tRNA deacylase activity"/>
    <property type="evidence" value="ECO:0007669"/>
    <property type="project" value="InterPro"/>
</dbReference>
<evidence type="ECO:0000256" key="2">
    <source>
        <dbReference type="ARBA" id="ARBA00022917"/>
    </source>
</evidence>
<reference evidence="6 7" key="1">
    <citation type="submission" date="2017-02" db="EMBL/GenBank/DDBJ databases">
        <title>Draft genome sequence of Moraxella pluranimalium CCUG 54913T type strain.</title>
        <authorList>
            <person name="Salva-Serra F."/>
            <person name="Engstrom-Jakobsson H."/>
            <person name="Thorell K."/>
            <person name="Jaen-Luchoro D."/>
            <person name="Gonzales-Siles L."/>
            <person name="Karlsson R."/>
            <person name="Yazdan S."/>
            <person name="Boulund F."/>
            <person name="Johnning A."/>
            <person name="Engstrand L."/>
            <person name="Kristiansson E."/>
            <person name="Moore E."/>
        </authorList>
    </citation>
    <scope>NUCLEOTIDE SEQUENCE [LARGE SCALE GENOMIC DNA]</scope>
    <source>
        <strain evidence="6 7">CCUG 54913</strain>
    </source>
</reference>
<accession>A0A1T0CV69</accession>
<evidence type="ECO:0000313" key="6">
    <source>
        <dbReference type="EMBL" id="OOS26260.1"/>
    </source>
</evidence>
<evidence type="ECO:0000256" key="3">
    <source>
        <dbReference type="ARBA" id="ARBA00023239"/>
    </source>
</evidence>
<evidence type="ECO:0000259" key="5">
    <source>
        <dbReference type="Pfam" id="PF04073"/>
    </source>
</evidence>
<dbReference type="AlphaFoldDB" id="A0A1T0CV69"/>
<dbReference type="STRING" id="470453.B0680_00280"/>
<dbReference type="InterPro" id="IPR004369">
    <property type="entry name" value="Prolyl-tRNA_editing_YbaK/EbsC"/>
</dbReference>
<dbReference type="Gene3D" id="3.90.960.10">
    <property type="entry name" value="YbaK/aminoacyl-tRNA synthetase-associated domain"/>
    <property type="match status" value="1"/>
</dbReference>
<dbReference type="RefSeq" id="WP_078253057.1">
    <property type="nucleotide sequence ID" value="NZ_MUYU01000002.1"/>
</dbReference>
<protein>
    <recommendedName>
        <fullName evidence="4">Cys-tRNA(Pro)/Cys-tRNA(Cys) deacylase</fullName>
        <ecNumber evidence="4">4.2.-.-</ecNumber>
    </recommendedName>
</protein>
<evidence type="ECO:0000256" key="1">
    <source>
        <dbReference type="ARBA" id="ARBA00009798"/>
    </source>
</evidence>
<dbReference type="Proteomes" id="UP000189800">
    <property type="component" value="Unassembled WGS sequence"/>
</dbReference>
<sequence length="154" mass="16690">MTPAINLLKKQKIPHSVHEYEHDSARQDFGLEAAEALGLSVDEVFKTLLVTDGATYFVAILPVNHKLNLKKVAAAFKVKKLQMADPKDAERITGYIVGGISPIAQKKRLKTIIHASATTFDKIYISGGRRGCDIGIAPDDLAGVLSATFCDVID</sequence>
<organism evidence="6 7">
    <name type="scientific">Moraxella pluranimalium</name>
    <dbReference type="NCBI Taxonomy" id="470453"/>
    <lineage>
        <taxon>Bacteria</taxon>
        <taxon>Pseudomonadati</taxon>
        <taxon>Pseudomonadota</taxon>
        <taxon>Gammaproteobacteria</taxon>
        <taxon>Moraxellales</taxon>
        <taxon>Moraxellaceae</taxon>
        <taxon>Moraxella</taxon>
    </lineage>
</organism>
<dbReference type="SUPFAM" id="SSF55826">
    <property type="entry name" value="YbaK/ProRS associated domain"/>
    <property type="match status" value="1"/>
</dbReference>
<comment type="similarity">
    <text evidence="1 4">Belongs to the prolyl-tRNA editing family. YbaK/EbsC subfamily.</text>
</comment>
<dbReference type="PANTHER" id="PTHR30411">
    <property type="entry name" value="CYTOPLASMIC PROTEIN"/>
    <property type="match status" value="1"/>
</dbReference>
<dbReference type="PIRSF" id="PIRSF006181">
    <property type="entry name" value="EbsC_YbaK"/>
    <property type="match status" value="1"/>
</dbReference>
<dbReference type="OrthoDB" id="9809296at2"/>
<dbReference type="GO" id="GO:0006412">
    <property type="term" value="P:translation"/>
    <property type="evidence" value="ECO:0007669"/>
    <property type="project" value="UniProtKB-KW"/>
</dbReference>
<name>A0A1T0CV69_9GAMM</name>
<comment type="caution">
    <text evidence="6">The sequence shown here is derived from an EMBL/GenBank/DDBJ whole genome shotgun (WGS) entry which is preliminary data.</text>
</comment>
<gene>
    <name evidence="6" type="ORF">B0680_00280</name>
</gene>
<evidence type="ECO:0000256" key="4">
    <source>
        <dbReference type="PIRNR" id="PIRNR006181"/>
    </source>
</evidence>
<dbReference type="CDD" id="cd00002">
    <property type="entry name" value="YbaK_deacylase"/>
    <property type="match status" value="1"/>
</dbReference>
<dbReference type="EMBL" id="MUYU01000002">
    <property type="protein sequence ID" value="OOS26260.1"/>
    <property type="molecule type" value="Genomic_DNA"/>
</dbReference>
<dbReference type="InterPro" id="IPR007214">
    <property type="entry name" value="YbaK/aa-tRNA-synth-assoc-dom"/>
</dbReference>
<keyword evidence="2 4" id="KW-0648">Protein biosynthesis</keyword>
<keyword evidence="3 4" id="KW-0456">Lyase</keyword>
<dbReference type="InterPro" id="IPR036754">
    <property type="entry name" value="YbaK/aa-tRNA-synt-asso_dom_sf"/>
</dbReference>
<dbReference type="EC" id="4.2.-.-" evidence="4"/>
<evidence type="ECO:0000313" key="7">
    <source>
        <dbReference type="Proteomes" id="UP000189800"/>
    </source>
</evidence>
<dbReference type="NCBIfam" id="TIGR00011">
    <property type="entry name" value="YbaK_EbsC"/>
    <property type="match status" value="1"/>
</dbReference>